<organism evidence="1 2">
    <name type="scientific">Methylibium petroleiphilum (strain ATCC BAA-1232 / LMG 22953 / PM1)</name>
    <dbReference type="NCBI Taxonomy" id="420662"/>
    <lineage>
        <taxon>Bacteria</taxon>
        <taxon>Pseudomonadati</taxon>
        <taxon>Pseudomonadota</taxon>
        <taxon>Betaproteobacteria</taxon>
        <taxon>Burkholderiales</taxon>
        <taxon>Sphaerotilaceae</taxon>
        <taxon>Methylibium</taxon>
    </lineage>
</organism>
<keyword evidence="2" id="KW-1185">Reference proteome</keyword>
<evidence type="ECO:0000313" key="2">
    <source>
        <dbReference type="Proteomes" id="UP000000366"/>
    </source>
</evidence>
<dbReference type="eggNOG" id="ENOG502ZDQG">
    <property type="taxonomic scope" value="Bacteria"/>
</dbReference>
<proteinExistence type="predicted"/>
<dbReference type="EMBL" id="CP000556">
    <property type="protein sequence ID" value="ABM97011.1"/>
    <property type="molecule type" value="Genomic_DNA"/>
</dbReference>
<geneLocation type="plasmid" evidence="1 2">
    <name>RPME01</name>
</geneLocation>
<evidence type="ECO:0000313" key="1">
    <source>
        <dbReference type="EMBL" id="ABM97011.1"/>
    </source>
</evidence>
<dbReference type="KEGG" id="mpt:Mpe_B0236"/>
<accession>A2SN72</accession>
<keyword evidence="1" id="KW-0614">Plasmid</keyword>
<dbReference type="AlphaFoldDB" id="A2SN72"/>
<dbReference type="HOGENOM" id="CLU_1641761_0_0_4"/>
<sequence length="161" mass="17003">MDQFSYLITAEVPARGPIEALAAALQQGYDNGAEGRFQVIVTTQPTYLVIFLRTTAEDDADYLRATAAKHGCGIEQAAALQLAAELADQVGEIANPVVDVLRNGDVQIVDFNRVLSQVLAPGKCQRCGSALADGLCTDATCPFSDVPQDDPAGWAGHPEKG</sequence>
<gene>
    <name evidence="1" type="ordered locus">Mpe_B0236</name>
</gene>
<protein>
    <submittedName>
        <fullName evidence="1">Uncharacterized protein</fullName>
    </submittedName>
</protein>
<dbReference type="Proteomes" id="UP000000366">
    <property type="component" value="Plasmid RPME01"/>
</dbReference>
<name>A2SN72_METPP</name>
<dbReference type="RefSeq" id="WP_011831599.1">
    <property type="nucleotide sequence ID" value="NC_008826.1"/>
</dbReference>
<reference evidence="1 2" key="1">
    <citation type="journal article" date="2007" name="J. Bacteriol.">
        <title>Whole-genome analysis of the methyl tert-butyl ether-degrading beta-proteobacterium Methylibium petroleiphilum PM1.</title>
        <authorList>
            <person name="Kane S.R."/>
            <person name="Chakicherla A.Y."/>
            <person name="Chain P.S.G."/>
            <person name="Schmidt R."/>
            <person name="Shin M.W."/>
            <person name="Legler T.C."/>
            <person name="Scow K.M."/>
            <person name="Larimer F.W."/>
            <person name="Lucas S.M."/>
            <person name="Richardson P.M."/>
            <person name="Hristova K.R."/>
        </authorList>
    </citation>
    <scope>NUCLEOTIDE SEQUENCE [LARGE SCALE GENOMIC DNA]</scope>
    <source>
        <strain evidence="2">ATCC BAA-1232 / LMG 22953 / PM1</strain>
        <plasmid evidence="1 2">RPME01</plasmid>
    </source>
</reference>